<evidence type="ECO:0000313" key="2">
    <source>
        <dbReference type="EMBL" id="KAB8135741.1"/>
    </source>
</evidence>
<proteinExistence type="predicted"/>
<keyword evidence="1" id="KW-1133">Transmembrane helix</keyword>
<comment type="caution">
    <text evidence="2">The sequence shown here is derived from an EMBL/GenBank/DDBJ whole genome shotgun (WGS) entry which is preliminary data.</text>
</comment>
<keyword evidence="1" id="KW-0812">Transmembrane</keyword>
<reference evidence="2 3" key="1">
    <citation type="submission" date="2019-10" db="EMBL/GenBank/DDBJ databases">
        <title>Gracilibacillus sp. nov. isolated from rice seeds.</title>
        <authorList>
            <person name="He S."/>
        </authorList>
    </citation>
    <scope>NUCLEOTIDE SEQUENCE [LARGE SCALE GENOMIC DNA]</scope>
    <source>
        <strain evidence="2 3">TD8</strain>
    </source>
</reference>
<evidence type="ECO:0000313" key="3">
    <source>
        <dbReference type="Proteomes" id="UP000480246"/>
    </source>
</evidence>
<keyword evidence="1" id="KW-0472">Membrane</keyword>
<gene>
    <name evidence="2" type="ORF">F9U64_10730</name>
</gene>
<dbReference type="RefSeq" id="WP_153403224.1">
    <property type="nucleotide sequence ID" value="NZ_ML762430.1"/>
</dbReference>
<evidence type="ECO:0000256" key="1">
    <source>
        <dbReference type="SAM" id="Phobius"/>
    </source>
</evidence>
<keyword evidence="3" id="KW-1185">Reference proteome</keyword>
<dbReference type="OrthoDB" id="9998526at2"/>
<organism evidence="2 3">
    <name type="scientific">Gracilibacillus oryzae</name>
    <dbReference type="NCBI Taxonomy" id="1672701"/>
    <lineage>
        <taxon>Bacteria</taxon>
        <taxon>Bacillati</taxon>
        <taxon>Bacillota</taxon>
        <taxon>Bacilli</taxon>
        <taxon>Bacillales</taxon>
        <taxon>Bacillaceae</taxon>
        <taxon>Gracilibacillus</taxon>
    </lineage>
</organism>
<dbReference type="EMBL" id="WEID01000052">
    <property type="protein sequence ID" value="KAB8135741.1"/>
    <property type="molecule type" value="Genomic_DNA"/>
</dbReference>
<sequence>MLLIYILLFFISGYLFVLQLIKAIRGDDNHHQYGLVKHSAAIFFVLWSTFMVISFLAFTE</sequence>
<dbReference type="AlphaFoldDB" id="A0A7C8GTT7"/>
<accession>A0A7C8GTT7</accession>
<dbReference type="Proteomes" id="UP000480246">
    <property type="component" value="Unassembled WGS sequence"/>
</dbReference>
<feature type="transmembrane region" description="Helical" evidence="1">
    <location>
        <begin position="39"/>
        <end position="58"/>
    </location>
</feature>
<name>A0A7C8GTT7_9BACI</name>
<protein>
    <submittedName>
        <fullName evidence="2">Uncharacterized protein</fullName>
    </submittedName>
</protein>